<accession>A0A9K3KWD6</accession>
<gene>
    <name evidence="2" type="ORF">IV203_009805</name>
</gene>
<name>A0A9K3KWD6_9STRA</name>
<dbReference type="EMBL" id="JAGRRH010000018">
    <property type="protein sequence ID" value="KAG7350445.1"/>
    <property type="molecule type" value="Genomic_DNA"/>
</dbReference>
<proteinExistence type="predicted"/>
<feature type="region of interest" description="Disordered" evidence="1">
    <location>
        <begin position="75"/>
        <end position="94"/>
    </location>
</feature>
<keyword evidence="3" id="KW-1185">Reference proteome</keyword>
<evidence type="ECO:0000313" key="2">
    <source>
        <dbReference type="EMBL" id="KAG7350445.1"/>
    </source>
</evidence>
<comment type="caution">
    <text evidence="2">The sequence shown here is derived from an EMBL/GenBank/DDBJ whole genome shotgun (WGS) entry which is preliminary data.</text>
</comment>
<evidence type="ECO:0000313" key="3">
    <source>
        <dbReference type="Proteomes" id="UP000693970"/>
    </source>
</evidence>
<protein>
    <submittedName>
        <fullName evidence="2">Uncharacterized protein</fullName>
    </submittedName>
</protein>
<reference evidence="2" key="2">
    <citation type="submission" date="2021-04" db="EMBL/GenBank/DDBJ databases">
        <authorList>
            <person name="Podell S."/>
        </authorList>
    </citation>
    <scope>NUCLEOTIDE SEQUENCE</scope>
    <source>
        <strain evidence="2">Hildebrandi</strain>
    </source>
</reference>
<sequence length="171" mass="19308">MNLWIPFFKRVADCPPSGVPKEQWPNFASEAFFPHFKCPFRFPHVADVLMQLPKFDPMSHNDDIEEILDVTGAVNQNSSGKSTTNTIGKPMGSKILRPIGQKAPKIKAQEEISVAETQKMRKASMVQMTAIHERLAESMEDTNQINILLPFLACEKTHQPSTPAREIEPRH</sequence>
<dbReference type="Proteomes" id="UP000693970">
    <property type="component" value="Unassembled WGS sequence"/>
</dbReference>
<reference evidence="2" key="1">
    <citation type="journal article" date="2021" name="Sci. Rep.">
        <title>Diploid genomic architecture of Nitzschia inconspicua, an elite biomass production diatom.</title>
        <authorList>
            <person name="Oliver A."/>
            <person name="Podell S."/>
            <person name="Pinowska A."/>
            <person name="Traller J.C."/>
            <person name="Smith S.R."/>
            <person name="McClure R."/>
            <person name="Beliaev A."/>
            <person name="Bohutskyi P."/>
            <person name="Hill E.A."/>
            <person name="Rabines A."/>
            <person name="Zheng H."/>
            <person name="Allen L.Z."/>
            <person name="Kuo A."/>
            <person name="Grigoriev I.V."/>
            <person name="Allen A.E."/>
            <person name="Hazlebeck D."/>
            <person name="Allen E.E."/>
        </authorList>
    </citation>
    <scope>NUCLEOTIDE SEQUENCE</scope>
    <source>
        <strain evidence="2">Hildebrandi</strain>
    </source>
</reference>
<organism evidence="2 3">
    <name type="scientific">Nitzschia inconspicua</name>
    <dbReference type="NCBI Taxonomy" id="303405"/>
    <lineage>
        <taxon>Eukaryota</taxon>
        <taxon>Sar</taxon>
        <taxon>Stramenopiles</taxon>
        <taxon>Ochrophyta</taxon>
        <taxon>Bacillariophyta</taxon>
        <taxon>Bacillariophyceae</taxon>
        <taxon>Bacillariophycidae</taxon>
        <taxon>Bacillariales</taxon>
        <taxon>Bacillariaceae</taxon>
        <taxon>Nitzschia</taxon>
    </lineage>
</organism>
<dbReference type="AlphaFoldDB" id="A0A9K3KWD6"/>
<feature type="compositionally biased region" description="Polar residues" evidence="1">
    <location>
        <begin position="75"/>
        <end position="87"/>
    </location>
</feature>
<evidence type="ECO:0000256" key="1">
    <source>
        <dbReference type="SAM" id="MobiDB-lite"/>
    </source>
</evidence>